<dbReference type="OrthoDB" id="6975027at2"/>
<feature type="region of interest" description="Disordered" evidence="1">
    <location>
        <begin position="1"/>
        <end position="34"/>
    </location>
</feature>
<keyword evidence="4" id="KW-1185">Reference proteome</keyword>
<feature type="compositionally biased region" description="Basic and acidic residues" evidence="1">
    <location>
        <begin position="1"/>
        <end position="20"/>
    </location>
</feature>
<sequence>MEKEDKIIPSHSLSDSDKSTLSESENINDDNENLFPEDNEAALITPDEAAFNKKINRYVTYLIRDENKRILCIDSTQRVGDSHAYFGQEETNYHDFIMIIHWNTPAPTVPKRLVGKYYDHKFFLYSNDMTNELNWAIWDTPNSQPEEFLILIRAEYVKTEDGVNKYKYIWNYKGKDIYLCSDLVENEREWSWLYLSDKKYSLFSQHIHYIQSELIKMLCQKTWPNITFKYHKLRIMDRKYCVISDRTAQYIYKQSELKNFKYRQESFDCDDFCYIYKAQASKEAYISNERFGYALGIIVGTNKEDQGHSVNIYINDELKVKLIEPQTGKIINGEDWDHRPTFILI</sequence>
<organism evidence="3 4">
    <name type="scientific">Xenorhabdus beddingii</name>
    <dbReference type="NCBI Taxonomy" id="40578"/>
    <lineage>
        <taxon>Bacteria</taxon>
        <taxon>Pseudomonadati</taxon>
        <taxon>Pseudomonadota</taxon>
        <taxon>Gammaproteobacteria</taxon>
        <taxon>Enterobacterales</taxon>
        <taxon>Morganellaceae</taxon>
        <taxon>Xenorhabdus</taxon>
    </lineage>
</organism>
<evidence type="ECO:0000259" key="2">
    <source>
        <dbReference type="Pfam" id="PF18021"/>
    </source>
</evidence>
<dbReference type="Proteomes" id="UP000194204">
    <property type="component" value="Unassembled WGS sequence"/>
</dbReference>
<dbReference type="EMBL" id="MUBK01000010">
    <property type="protein sequence ID" value="OTA20364.1"/>
    <property type="molecule type" value="Genomic_DNA"/>
</dbReference>
<dbReference type="Pfam" id="PF18021">
    <property type="entry name" value="Agglutinin_C"/>
    <property type="match status" value="1"/>
</dbReference>
<accession>A0A1Y2SQ63</accession>
<evidence type="ECO:0000313" key="3">
    <source>
        <dbReference type="EMBL" id="OTA20364.1"/>
    </source>
</evidence>
<feature type="domain" description="Agglutinin C-terminal" evidence="2">
    <location>
        <begin position="240"/>
        <end position="330"/>
    </location>
</feature>
<proteinExistence type="predicted"/>
<gene>
    <name evidence="3" type="ORF">Xbed_01590</name>
</gene>
<reference evidence="3 4" key="1">
    <citation type="submission" date="2017-01" db="EMBL/GenBank/DDBJ databases">
        <title>Deconstructing symbiosis and pathogenesis requirements using a combined genomic-metabolomic approach.</title>
        <authorList>
            <person name="Tobias N.J."/>
            <person name="Wolff H."/>
            <person name="Djahanschiri B."/>
            <person name="Ebersberger I."/>
            <person name="Bode H.B."/>
        </authorList>
    </citation>
    <scope>NUCLEOTIDE SEQUENCE [LARGE SCALE GENOMIC DNA]</scope>
    <source>
        <strain evidence="3 4">DSM 4764</strain>
    </source>
</reference>
<dbReference type="Gene3D" id="3.30.460.70">
    <property type="match status" value="1"/>
</dbReference>
<dbReference type="InterPro" id="IPR040600">
    <property type="entry name" value="Agglutinin_C"/>
</dbReference>
<evidence type="ECO:0000256" key="1">
    <source>
        <dbReference type="SAM" id="MobiDB-lite"/>
    </source>
</evidence>
<name>A0A1Y2SQ63_9GAMM</name>
<dbReference type="AlphaFoldDB" id="A0A1Y2SQ63"/>
<dbReference type="SUPFAM" id="SSF54001">
    <property type="entry name" value="Cysteine proteinases"/>
    <property type="match status" value="1"/>
</dbReference>
<dbReference type="RefSeq" id="WP_086112377.1">
    <property type="nucleotide sequence ID" value="NZ_CAWNHF010000002.1"/>
</dbReference>
<dbReference type="InterPro" id="IPR038765">
    <property type="entry name" value="Papain-like_cys_pep_sf"/>
</dbReference>
<evidence type="ECO:0000313" key="4">
    <source>
        <dbReference type="Proteomes" id="UP000194204"/>
    </source>
</evidence>
<protein>
    <recommendedName>
        <fullName evidence="2">Agglutinin C-terminal domain-containing protein</fullName>
    </recommendedName>
</protein>
<comment type="caution">
    <text evidence="3">The sequence shown here is derived from an EMBL/GenBank/DDBJ whole genome shotgun (WGS) entry which is preliminary data.</text>
</comment>